<dbReference type="PANTHER" id="PTHR42648">
    <property type="entry name" value="TRANSPOSASE, PUTATIVE-RELATED"/>
    <property type="match status" value="1"/>
</dbReference>
<dbReference type="Pfam" id="PF22936">
    <property type="entry name" value="Pol_BBD"/>
    <property type="match status" value="1"/>
</dbReference>
<evidence type="ECO:0000256" key="8">
    <source>
        <dbReference type="ARBA" id="ARBA00022741"/>
    </source>
</evidence>
<keyword evidence="17" id="KW-0917">Virion maturation</keyword>
<keyword evidence="11" id="KW-0067">ATP-binding</keyword>
<evidence type="ECO:0000256" key="3">
    <source>
        <dbReference type="ARBA" id="ARBA00022612"/>
    </source>
</evidence>
<feature type="domain" description="Integrase catalytic" evidence="21">
    <location>
        <begin position="279"/>
        <end position="403"/>
    </location>
</feature>
<keyword evidence="12" id="KW-0460">Magnesium</keyword>
<evidence type="ECO:0000256" key="16">
    <source>
        <dbReference type="ARBA" id="ARBA00022932"/>
    </source>
</evidence>
<keyword evidence="5" id="KW-0548">Nucleotidyltransferase</keyword>
<dbReference type="GO" id="GO:0003887">
    <property type="term" value="F:DNA-directed DNA polymerase activity"/>
    <property type="evidence" value="ECO:0007669"/>
    <property type="project" value="UniProtKB-KW"/>
</dbReference>
<dbReference type="InterPro" id="IPR054722">
    <property type="entry name" value="PolX-like_BBD"/>
</dbReference>
<sequence>MPHLKDIDAKDESSDFKEVTVSSMSNFNILSLDEVDEDGLDISLFEVEEYICDAPVADRAYVSTTFQGWKPTKSLHFLDSSASDHFLQDLKGFTKYMPQPYCTGSSAKQVEGGFSILGIGTATKLFHHKSGEKKLVRLTFKNALYTPSLAMNLISISALDAAGFYTMFGGKQAVIKDINSAEIFTGKGENGMYVLECVDDKSESPAGHFAMLSRSNPTSLCQWHRHLAHVSIETIESMASKNLVDGLAGGITDRNIKGKCEDCLMVKQTRRPFDEPTDPNVKPLHLMATDLWSPSCMVSNGGKSYFMPIVDSGTSFKHGAFLADKSDETTIQAFNNFRVLAENQTGQRIKRLHADNAFAGLKWVNYCKEHGIILELMALYSSSENGLVEWAIRTTIQDTHALL</sequence>
<protein>
    <recommendedName>
        <fullName evidence="21">Integrase catalytic domain-containing protein</fullName>
    </recommendedName>
</protein>
<evidence type="ECO:0000256" key="5">
    <source>
        <dbReference type="ARBA" id="ARBA00022695"/>
    </source>
</evidence>
<evidence type="ECO:0000256" key="9">
    <source>
        <dbReference type="ARBA" id="ARBA00022759"/>
    </source>
</evidence>
<evidence type="ECO:0000313" key="22">
    <source>
        <dbReference type="EMBL" id="SJL16297.1"/>
    </source>
</evidence>
<evidence type="ECO:0000256" key="7">
    <source>
        <dbReference type="ARBA" id="ARBA00022723"/>
    </source>
</evidence>
<dbReference type="Pfam" id="PF13976">
    <property type="entry name" value="gag_pre-integrs"/>
    <property type="match status" value="1"/>
</dbReference>
<dbReference type="OrthoDB" id="7691805at2759"/>
<dbReference type="InterPro" id="IPR039537">
    <property type="entry name" value="Retrotran_Ty1/copia-like"/>
</dbReference>
<evidence type="ECO:0000256" key="11">
    <source>
        <dbReference type="ARBA" id="ARBA00022840"/>
    </source>
</evidence>
<keyword evidence="2" id="KW-0815">Transposition</keyword>
<evidence type="ECO:0000256" key="2">
    <source>
        <dbReference type="ARBA" id="ARBA00022578"/>
    </source>
</evidence>
<evidence type="ECO:0000256" key="20">
    <source>
        <dbReference type="ARBA" id="ARBA00049244"/>
    </source>
</evidence>
<dbReference type="GO" id="GO:0015074">
    <property type="term" value="P:DNA integration"/>
    <property type="evidence" value="ECO:0007669"/>
    <property type="project" value="UniProtKB-KW"/>
</dbReference>
<accession>A0A284S5M3</accession>
<keyword evidence="10" id="KW-0378">Hydrolase</keyword>
<keyword evidence="14" id="KW-0229">DNA integration</keyword>
<evidence type="ECO:0000256" key="19">
    <source>
        <dbReference type="ARBA" id="ARBA00048173"/>
    </source>
</evidence>
<evidence type="ECO:0000256" key="17">
    <source>
        <dbReference type="ARBA" id="ARBA00023113"/>
    </source>
</evidence>
<dbReference type="GO" id="GO:0006508">
    <property type="term" value="P:proteolysis"/>
    <property type="evidence" value="ECO:0007669"/>
    <property type="project" value="UniProtKB-KW"/>
</dbReference>
<dbReference type="AlphaFoldDB" id="A0A284S5M3"/>
<evidence type="ECO:0000256" key="13">
    <source>
        <dbReference type="ARBA" id="ARBA00022884"/>
    </source>
</evidence>
<dbReference type="Gene3D" id="3.30.420.10">
    <property type="entry name" value="Ribonuclease H-like superfamily/Ribonuclease H"/>
    <property type="match status" value="1"/>
</dbReference>
<keyword evidence="23" id="KW-1185">Reference proteome</keyword>
<organism evidence="22 23">
    <name type="scientific">Armillaria ostoyae</name>
    <name type="common">Armillaria root rot fungus</name>
    <dbReference type="NCBI Taxonomy" id="47428"/>
    <lineage>
        <taxon>Eukaryota</taxon>
        <taxon>Fungi</taxon>
        <taxon>Dikarya</taxon>
        <taxon>Basidiomycota</taxon>
        <taxon>Agaricomycotina</taxon>
        <taxon>Agaricomycetes</taxon>
        <taxon>Agaricomycetidae</taxon>
        <taxon>Agaricales</taxon>
        <taxon>Marasmiineae</taxon>
        <taxon>Physalacriaceae</taxon>
        <taxon>Armillaria</taxon>
    </lineage>
</organism>
<dbReference type="GO" id="GO:0046872">
    <property type="term" value="F:metal ion binding"/>
    <property type="evidence" value="ECO:0007669"/>
    <property type="project" value="UniProtKB-KW"/>
</dbReference>
<dbReference type="GO" id="GO:0006310">
    <property type="term" value="P:DNA recombination"/>
    <property type="evidence" value="ECO:0007669"/>
    <property type="project" value="UniProtKB-KW"/>
</dbReference>
<name>A0A284S5M3_ARMOS</name>
<dbReference type="PANTHER" id="PTHR42648:SF11">
    <property type="entry name" value="TRANSPOSON TY4-P GAG-POL POLYPROTEIN"/>
    <property type="match status" value="1"/>
</dbReference>
<dbReference type="GO" id="GO:0032196">
    <property type="term" value="P:transposition"/>
    <property type="evidence" value="ECO:0007669"/>
    <property type="project" value="UniProtKB-KW"/>
</dbReference>
<dbReference type="InterPro" id="IPR001584">
    <property type="entry name" value="Integrase_cat-core"/>
</dbReference>
<keyword evidence="8" id="KW-0547">Nucleotide-binding</keyword>
<evidence type="ECO:0000256" key="4">
    <source>
        <dbReference type="ARBA" id="ARBA00022670"/>
    </source>
</evidence>
<keyword evidence="7" id="KW-0479">Metal-binding</keyword>
<dbReference type="Proteomes" id="UP000219338">
    <property type="component" value="Unassembled WGS sequence"/>
</dbReference>
<evidence type="ECO:0000256" key="1">
    <source>
        <dbReference type="ARBA" id="ARBA00002180"/>
    </source>
</evidence>
<dbReference type="GO" id="GO:0008233">
    <property type="term" value="F:peptidase activity"/>
    <property type="evidence" value="ECO:0007669"/>
    <property type="project" value="UniProtKB-KW"/>
</dbReference>
<dbReference type="GO" id="GO:0005634">
    <property type="term" value="C:nucleus"/>
    <property type="evidence" value="ECO:0007669"/>
    <property type="project" value="UniProtKB-ARBA"/>
</dbReference>
<keyword evidence="6" id="KW-0540">Nuclease</keyword>
<dbReference type="InterPro" id="IPR025724">
    <property type="entry name" value="GAG-pre-integrase_dom"/>
</dbReference>
<dbReference type="GO" id="GO:0003723">
    <property type="term" value="F:RNA binding"/>
    <property type="evidence" value="ECO:0007669"/>
    <property type="project" value="UniProtKB-KW"/>
</dbReference>
<comment type="function">
    <text evidence="1">The aspartyl protease (PR) mediates the proteolytic cleavages of the Gag and Gag-Pol polyproteins after assembly of the VLP.</text>
</comment>
<keyword evidence="3" id="KW-1188">Viral release from host cell</keyword>
<keyword evidence="4" id="KW-0645">Protease</keyword>
<evidence type="ECO:0000259" key="21">
    <source>
        <dbReference type="PROSITE" id="PS50994"/>
    </source>
</evidence>
<dbReference type="OMA" id="ATRHICT"/>
<evidence type="ECO:0000256" key="10">
    <source>
        <dbReference type="ARBA" id="ARBA00022801"/>
    </source>
</evidence>
<reference evidence="23" key="1">
    <citation type="journal article" date="2017" name="Nat. Ecol. Evol.">
        <title>Genome expansion and lineage-specific genetic innovations in the forest pathogenic fungi Armillaria.</title>
        <authorList>
            <person name="Sipos G."/>
            <person name="Prasanna A.N."/>
            <person name="Walter M.C."/>
            <person name="O'Connor E."/>
            <person name="Balint B."/>
            <person name="Krizsan K."/>
            <person name="Kiss B."/>
            <person name="Hess J."/>
            <person name="Varga T."/>
            <person name="Slot J."/>
            <person name="Riley R."/>
            <person name="Boka B."/>
            <person name="Rigling D."/>
            <person name="Barry K."/>
            <person name="Lee J."/>
            <person name="Mihaltcheva S."/>
            <person name="LaButti K."/>
            <person name="Lipzen A."/>
            <person name="Waldron R."/>
            <person name="Moloney N.M."/>
            <person name="Sperisen C."/>
            <person name="Kredics L."/>
            <person name="Vagvoelgyi C."/>
            <person name="Patrignani A."/>
            <person name="Fitzpatrick D."/>
            <person name="Nagy I."/>
            <person name="Doyle S."/>
            <person name="Anderson J.B."/>
            <person name="Grigoriev I.V."/>
            <person name="Gueldener U."/>
            <person name="Muensterkoetter M."/>
            <person name="Nagy L.G."/>
        </authorList>
    </citation>
    <scope>NUCLEOTIDE SEQUENCE [LARGE SCALE GENOMIC DNA]</scope>
    <source>
        <strain evidence="23">C18/9</strain>
    </source>
</reference>
<dbReference type="PROSITE" id="PS50994">
    <property type="entry name" value="INTEGRASE"/>
    <property type="match status" value="1"/>
</dbReference>
<dbReference type="InterPro" id="IPR036397">
    <property type="entry name" value="RNaseH_sf"/>
</dbReference>
<evidence type="ECO:0000256" key="14">
    <source>
        <dbReference type="ARBA" id="ARBA00022908"/>
    </source>
</evidence>
<evidence type="ECO:0000256" key="6">
    <source>
        <dbReference type="ARBA" id="ARBA00022722"/>
    </source>
</evidence>
<dbReference type="STRING" id="47428.A0A284S5M3"/>
<dbReference type="GO" id="GO:0005524">
    <property type="term" value="F:ATP binding"/>
    <property type="evidence" value="ECO:0007669"/>
    <property type="project" value="UniProtKB-KW"/>
</dbReference>
<evidence type="ECO:0000256" key="18">
    <source>
        <dbReference type="ARBA" id="ARBA00023172"/>
    </source>
</evidence>
<keyword evidence="16" id="KW-0808">Transferase</keyword>
<dbReference type="GO" id="GO:0003964">
    <property type="term" value="F:RNA-directed DNA polymerase activity"/>
    <property type="evidence" value="ECO:0007669"/>
    <property type="project" value="UniProtKB-KW"/>
</dbReference>
<keyword evidence="13" id="KW-0694">RNA-binding</keyword>
<dbReference type="EMBL" id="FUEG01000034">
    <property type="protein sequence ID" value="SJL16297.1"/>
    <property type="molecule type" value="Genomic_DNA"/>
</dbReference>
<dbReference type="SUPFAM" id="SSF53098">
    <property type="entry name" value="Ribonuclease H-like"/>
    <property type="match status" value="1"/>
</dbReference>
<gene>
    <name evidence="22" type="ORF">ARMOST_19817</name>
</gene>
<dbReference type="GO" id="GO:0004519">
    <property type="term" value="F:endonuclease activity"/>
    <property type="evidence" value="ECO:0007669"/>
    <property type="project" value="UniProtKB-KW"/>
</dbReference>
<proteinExistence type="predicted"/>
<dbReference type="InterPro" id="IPR012337">
    <property type="entry name" value="RNaseH-like_sf"/>
</dbReference>
<evidence type="ECO:0000313" key="23">
    <source>
        <dbReference type="Proteomes" id="UP000219338"/>
    </source>
</evidence>
<keyword evidence="18" id="KW-0233">DNA recombination</keyword>
<comment type="catalytic activity">
    <reaction evidence="19">
        <text>DNA(n) + a 2'-deoxyribonucleoside 5'-triphosphate = DNA(n+1) + diphosphate</text>
        <dbReference type="Rhea" id="RHEA:22508"/>
        <dbReference type="Rhea" id="RHEA-COMP:17339"/>
        <dbReference type="Rhea" id="RHEA-COMP:17340"/>
        <dbReference type="ChEBI" id="CHEBI:33019"/>
        <dbReference type="ChEBI" id="CHEBI:61560"/>
        <dbReference type="ChEBI" id="CHEBI:173112"/>
        <dbReference type="EC" id="2.7.7.49"/>
    </reaction>
</comment>
<keyword evidence="9" id="KW-0255">Endonuclease</keyword>
<evidence type="ECO:0000256" key="15">
    <source>
        <dbReference type="ARBA" id="ARBA00022918"/>
    </source>
</evidence>
<comment type="catalytic activity">
    <reaction evidence="20">
        <text>DNA(n) + a 2'-deoxyribonucleoside 5'-triphosphate = DNA(n+1) + diphosphate</text>
        <dbReference type="Rhea" id="RHEA:22508"/>
        <dbReference type="Rhea" id="RHEA-COMP:17339"/>
        <dbReference type="Rhea" id="RHEA-COMP:17340"/>
        <dbReference type="ChEBI" id="CHEBI:33019"/>
        <dbReference type="ChEBI" id="CHEBI:61560"/>
        <dbReference type="ChEBI" id="CHEBI:173112"/>
        <dbReference type="EC" id="2.7.7.7"/>
    </reaction>
</comment>
<evidence type="ECO:0000256" key="12">
    <source>
        <dbReference type="ARBA" id="ARBA00022842"/>
    </source>
</evidence>
<keyword evidence="15" id="KW-0695">RNA-directed DNA polymerase</keyword>
<keyword evidence="16" id="KW-0239">DNA-directed DNA polymerase</keyword>